<evidence type="ECO:0000313" key="2">
    <source>
        <dbReference type="Proteomes" id="UP000054279"/>
    </source>
</evidence>
<dbReference type="AlphaFoldDB" id="A0A0C9UKL8"/>
<sequence length="350" mass="38159">MSTLTSACLIVLDDTSDTIKYNSNDWFFTTPSQEMIVNSVNADLPDHIPSPVYNNSLHGTQRNSSFSLTFNGSYIDIYGSLKVSNTTLGELGIQWKCLIDGAEFDRSGTQSNGSDTQSNQADLIGKAAINDQLLCTTTSLLLLPGTYELEVQVTILQESSMFWLDYLRYLPNPGNSLENSVILVPINDSDIKLVGGSQIGQEFPISVDSEESKLALPIITLSTGDSLSFNFTGTGVSLYGVLELPLNAATFNPEQNQAMYAIDEDSPVIFEPDISEFSSVLQFDFGVIFDFVYFSMSDMPQSLHRLNITSHTSLETIIGIQYLIIPNGSSHNTQPGPSAPALPSQSIEIS</sequence>
<dbReference type="Gene3D" id="2.60.120.260">
    <property type="entry name" value="Galactose-binding domain-like"/>
    <property type="match status" value="1"/>
</dbReference>
<protein>
    <submittedName>
        <fullName evidence="1">Uncharacterized protein</fullName>
    </submittedName>
</protein>
<reference evidence="1 2" key="1">
    <citation type="submission" date="2014-06" db="EMBL/GenBank/DDBJ databases">
        <title>Evolutionary Origins and Diversification of the Mycorrhizal Mutualists.</title>
        <authorList>
            <consortium name="DOE Joint Genome Institute"/>
            <consortium name="Mycorrhizal Genomics Consortium"/>
            <person name="Kohler A."/>
            <person name="Kuo A."/>
            <person name="Nagy L.G."/>
            <person name="Floudas D."/>
            <person name="Copeland A."/>
            <person name="Barry K.W."/>
            <person name="Cichocki N."/>
            <person name="Veneault-Fourrey C."/>
            <person name="LaButti K."/>
            <person name="Lindquist E.A."/>
            <person name="Lipzen A."/>
            <person name="Lundell T."/>
            <person name="Morin E."/>
            <person name="Murat C."/>
            <person name="Riley R."/>
            <person name="Ohm R."/>
            <person name="Sun H."/>
            <person name="Tunlid A."/>
            <person name="Henrissat B."/>
            <person name="Grigoriev I.V."/>
            <person name="Hibbett D.S."/>
            <person name="Martin F."/>
        </authorList>
    </citation>
    <scope>NUCLEOTIDE SEQUENCE [LARGE SCALE GENOMIC DNA]</scope>
    <source>
        <strain evidence="1 2">SS14</strain>
    </source>
</reference>
<evidence type="ECO:0000313" key="1">
    <source>
        <dbReference type="EMBL" id="KIJ25971.1"/>
    </source>
</evidence>
<accession>A0A0C9UKL8</accession>
<gene>
    <name evidence="1" type="ORF">M422DRAFT_273019</name>
</gene>
<proteinExistence type="predicted"/>
<name>A0A0C9UKL8_SPHS4</name>
<dbReference type="HOGENOM" id="CLU_792665_0_0_1"/>
<organism evidence="1 2">
    <name type="scientific">Sphaerobolus stellatus (strain SS14)</name>
    <dbReference type="NCBI Taxonomy" id="990650"/>
    <lineage>
        <taxon>Eukaryota</taxon>
        <taxon>Fungi</taxon>
        <taxon>Dikarya</taxon>
        <taxon>Basidiomycota</taxon>
        <taxon>Agaricomycotina</taxon>
        <taxon>Agaricomycetes</taxon>
        <taxon>Phallomycetidae</taxon>
        <taxon>Geastrales</taxon>
        <taxon>Sphaerobolaceae</taxon>
        <taxon>Sphaerobolus</taxon>
    </lineage>
</organism>
<dbReference type="EMBL" id="KN837390">
    <property type="protein sequence ID" value="KIJ25971.1"/>
    <property type="molecule type" value="Genomic_DNA"/>
</dbReference>
<dbReference type="Proteomes" id="UP000054279">
    <property type="component" value="Unassembled WGS sequence"/>
</dbReference>
<keyword evidence="2" id="KW-1185">Reference proteome</keyword>
<dbReference type="OrthoDB" id="2756615at2759"/>